<protein>
    <submittedName>
        <fullName evidence="1">Uncharacterized protein</fullName>
    </submittedName>
</protein>
<evidence type="ECO:0000313" key="2">
    <source>
        <dbReference type="Proteomes" id="UP000712281"/>
    </source>
</evidence>
<accession>A0A8S9LJS5</accession>
<comment type="caution">
    <text evidence="1">The sequence shown here is derived from an EMBL/GenBank/DDBJ whole genome shotgun (WGS) entry which is preliminary data.</text>
</comment>
<sequence>MLSVPEVVADVVAEAGAVLSGENHVESSSIIVVSSSTYRIARVNNREVLPDEYSCDEYQDRKCIVSQYSISIDRDYVVSTRALKVCIVESEMHHHCEKIPPSFGEN</sequence>
<gene>
    <name evidence="1" type="ORF">F2Q68_00045728</name>
</gene>
<dbReference type="EMBL" id="QGKW02000276">
    <property type="protein sequence ID" value="KAF2606702.1"/>
    <property type="molecule type" value="Genomic_DNA"/>
</dbReference>
<proteinExistence type="predicted"/>
<name>A0A8S9LJS5_BRACR</name>
<evidence type="ECO:0000313" key="1">
    <source>
        <dbReference type="EMBL" id="KAF2606702.1"/>
    </source>
</evidence>
<dbReference type="Proteomes" id="UP000712281">
    <property type="component" value="Unassembled WGS sequence"/>
</dbReference>
<reference evidence="1" key="1">
    <citation type="submission" date="2019-12" db="EMBL/GenBank/DDBJ databases">
        <title>Genome sequencing and annotation of Brassica cretica.</title>
        <authorList>
            <person name="Studholme D.J."/>
            <person name="Sarris P.F."/>
        </authorList>
    </citation>
    <scope>NUCLEOTIDE SEQUENCE</scope>
    <source>
        <strain evidence="1">PFS-001/15</strain>
        <tissue evidence="1">Leaf</tissue>
    </source>
</reference>
<dbReference type="AlphaFoldDB" id="A0A8S9LJS5"/>
<organism evidence="1 2">
    <name type="scientific">Brassica cretica</name>
    <name type="common">Mustard</name>
    <dbReference type="NCBI Taxonomy" id="69181"/>
    <lineage>
        <taxon>Eukaryota</taxon>
        <taxon>Viridiplantae</taxon>
        <taxon>Streptophyta</taxon>
        <taxon>Embryophyta</taxon>
        <taxon>Tracheophyta</taxon>
        <taxon>Spermatophyta</taxon>
        <taxon>Magnoliopsida</taxon>
        <taxon>eudicotyledons</taxon>
        <taxon>Gunneridae</taxon>
        <taxon>Pentapetalae</taxon>
        <taxon>rosids</taxon>
        <taxon>malvids</taxon>
        <taxon>Brassicales</taxon>
        <taxon>Brassicaceae</taxon>
        <taxon>Brassiceae</taxon>
        <taxon>Brassica</taxon>
    </lineage>
</organism>